<keyword evidence="2" id="KW-0540">Nuclease</keyword>
<evidence type="ECO:0000256" key="3">
    <source>
        <dbReference type="ARBA" id="ARBA00022801"/>
    </source>
</evidence>
<evidence type="ECO:0000259" key="4">
    <source>
        <dbReference type="SMART" id="SM00990"/>
    </source>
</evidence>
<evidence type="ECO:0000313" key="5">
    <source>
        <dbReference type="EMBL" id="QNK41842.1"/>
    </source>
</evidence>
<dbReference type="Proteomes" id="UP000515909">
    <property type="component" value="Chromosome"/>
</dbReference>
<dbReference type="GO" id="GO:0003676">
    <property type="term" value="F:nucleic acid binding"/>
    <property type="evidence" value="ECO:0007669"/>
    <property type="project" value="InterPro"/>
</dbReference>
<dbReference type="Gene3D" id="3.40.1350.10">
    <property type="match status" value="1"/>
</dbReference>
<name>A0A7G8TE01_9FIRM</name>
<dbReference type="AlphaFoldDB" id="A0A7G8TE01"/>
<gene>
    <name evidence="5" type="ORF">HCR03_06260</name>
</gene>
<dbReference type="InterPro" id="IPR011856">
    <property type="entry name" value="tRNA_endonuc-like_dom_sf"/>
</dbReference>
<dbReference type="InterPro" id="IPR014883">
    <property type="entry name" value="VRR_NUC"/>
</dbReference>
<evidence type="ECO:0000256" key="2">
    <source>
        <dbReference type="ARBA" id="ARBA00022722"/>
    </source>
</evidence>
<comment type="cofactor">
    <cofactor evidence="1">
        <name>Mg(2+)</name>
        <dbReference type="ChEBI" id="CHEBI:18420"/>
    </cofactor>
</comment>
<dbReference type="KEGG" id="cfem:HCR03_06260"/>
<organism evidence="5 6">
    <name type="scientific">Caproicibacter fermentans</name>
    <dbReference type="NCBI Taxonomy" id="2576756"/>
    <lineage>
        <taxon>Bacteria</taxon>
        <taxon>Bacillati</taxon>
        <taxon>Bacillota</taxon>
        <taxon>Clostridia</taxon>
        <taxon>Eubacteriales</taxon>
        <taxon>Acutalibacteraceae</taxon>
        <taxon>Caproicibacter</taxon>
    </lineage>
</organism>
<protein>
    <submittedName>
        <fullName evidence="5">VRR-NUC domain-containing protein</fullName>
    </submittedName>
</protein>
<accession>A0A7G8TE01</accession>
<sequence length="124" mass="14305">MLYPTHQSESVTQICLFRWAKFMEGQYPELELMYHIPNEGKRSRSAGARMKQEGLKPGVPDVCLPVPRSDYHGLYIEMKVDRNKPTENQKHWLGALKRQGYFTAVCYGWEAASKVILQYLGGRP</sequence>
<dbReference type="SMART" id="SM00990">
    <property type="entry name" value="VRR_NUC"/>
    <property type="match status" value="1"/>
</dbReference>
<dbReference type="GO" id="GO:0016788">
    <property type="term" value="F:hydrolase activity, acting on ester bonds"/>
    <property type="evidence" value="ECO:0007669"/>
    <property type="project" value="InterPro"/>
</dbReference>
<keyword evidence="3" id="KW-0378">Hydrolase</keyword>
<dbReference type="EMBL" id="CP060286">
    <property type="protein sequence ID" value="QNK41842.1"/>
    <property type="molecule type" value="Genomic_DNA"/>
</dbReference>
<dbReference type="Pfam" id="PF08774">
    <property type="entry name" value="VRR_NUC"/>
    <property type="match status" value="1"/>
</dbReference>
<proteinExistence type="predicted"/>
<feature type="domain" description="VRR-NUC" evidence="4">
    <location>
        <begin position="7"/>
        <end position="110"/>
    </location>
</feature>
<evidence type="ECO:0000313" key="6">
    <source>
        <dbReference type="Proteomes" id="UP000515909"/>
    </source>
</evidence>
<dbReference type="RefSeq" id="WP_187037168.1">
    <property type="nucleotide sequence ID" value="NZ_CP060286.1"/>
</dbReference>
<reference evidence="5 6" key="1">
    <citation type="submission" date="2020-08" db="EMBL/GenBank/DDBJ databases">
        <title>The isolate Caproiciproducens sp. 7D4C2 produces n-caproate at mildly acidic conditions from hexoses: genome and rBOX comparison with related strains and chain-elongating bacteria.</title>
        <authorList>
            <person name="Esquivel-Elizondo S."/>
            <person name="Bagci C."/>
            <person name="Temovska M."/>
            <person name="Jeon B.S."/>
            <person name="Bessarab I."/>
            <person name="Williams R.B.H."/>
            <person name="Huson D.H."/>
            <person name="Angenent L.T."/>
        </authorList>
    </citation>
    <scope>NUCLEOTIDE SEQUENCE [LARGE SCALE GENOMIC DNA]</scope>
    <source>
        <strain evidence="5 6">7D4C2</strain>
    </source>
</reference>
<dbReference type="GO" id="GO:0004518">
    <property type="term" value="F:nuclease activity"/>
    <property type="evidence" value="ECO:0007669"/>
    <property type="project" value="UniProtKB-KW"/>
</dbReference>
<evidence type="ECO:0000256" key="1">
    <source>
        <dbReference type="ARBA" id="ARBA00001946"/>
    </source>
</evidence>